<feature type="region of interest" description="Disordered" evidence="1">
    <location>
        <begin position="714"/>
        <end position="784"/>
    </location>
</feature>
<dbReference type="Proteomes" id="UP001154078">
    <property type="component" value="Chromosome 7"/>
</dbReference>
<feature type="compositionally biased region" description="Basic and acidic residues" evidence="1">
    <location>
        <begin position="746"/>
        <end position="765"/>
    </location>
</feature>
<evidence type="ECO:0000256" key="1">
    <source>
        <dbReference type="SAM" id="MobiDB-lite"/>
    </source>
</evidence>
<feature type="compositionally biased region" description="Basic and acidic residues" evidence="1">
    <location>
        <begin position="1"/>
        <end position="18"/>
    </location>
</feature>
<dbReference type="EMBL" id="OV121138">
    <property type="protein sequence ID" value="CAH0561050.1"/>
    <property type="molecule type" value="Genomic_DNA"/>
</dbReference>
<keyword evidence="3" id="KW-1185">Reference proteome</keyword>
<feature type="compositionally biased region" description="Basic residues" evidence="1">
    <location>
        <begin position="376"/>
        <end position="386"/>
    </location>
</feature>
<evidence type="ECO:0000313" key="3">
    <source>
        <dbReference type="Proteomes" id="UP001154078"/>
    </source>
</evidence>
<feature type="compositionally biased region" description="Basic and acidic residues" evidence="1">
    <location>
        <begin position="264"/>
        <end position="282"/>
    </location>
</feature>
<feature type="compositionally biased region" description="Basic and acidic residues" evidence="1">
    <location>
        <begin position="109"/>
        <end position="123"/>
    </location>
</feature>
<feature type="compositionally biased region" description="Basic residues" evidence="1">
    <location>
        <begin position="210"/>
        <end position="223"/>
    </location>
</feature>
<feature type="compositionally biased region" description="Polar residues" evidence="1">
    <location>
        <begin position="61"/>
        <end position="73"/>
    </location>
</feature>
<dbReference type="AlphaFoldDB" id="A0A9P0BE22"/>
<dbReference type="OrthoDB" id="419694at2759"/>
<feature type="compositionally biased region" description="Basic and acidic residues" evidence="1">
    <location>
        <begin position="135"/>
        <end position="156"/>
    </location>
</feature>
<feature type="compositionally biased region" description="Basic and acidic residues" evidence="1">
    <location>
        <begin position="27"/>
        <end position="59"/>
    </location>
</feature>
<feature type="region of interest" description="Disordered" evidence="1">
    <location>
        <begin position="1"/>
        <end position="77"/>
    </location>
</feature>
<feature type="region of interest" description="Disordered" evidence="1">
    <location>
        <begin position="652"/>
        <end position="673"/>
    </location>
</feature>
<name>A0A9P0BE22_BRAAE</name>
<feature type="compositionally biased region" description="Acidic residues" evidence="1">
    <location>
        <begin position="174"/>
        <end position="185"/>
    </location>
</feature>
<feature type="compositionally biased region" description="Basic residues" evidence="1">
    <location>
        <begin position="312"/>
        <end position="327"/>
    </location>
</feature>
<evidence type="ECO:0000313" key="2">
    <source>
        <dbReference type="EMBL" id="CAH0561050.1"/>
    </source>
</evidence>
<feature type="compositionally biased region" description="Basic residues" evidence="1">
    <location>
        <begin position="350"/>
        <end position="366"/>
    </location>
</feature>
<gene>
    <name evidence="2" type="ORF">MELIAE_LOCUS10682</name>
</gene>
<proteinExistence type="predicted"/>
<accession>A0A9P0BE22</accession>
<feature type="region of interest" description="Disordered" evidence="1">
    <location>
        <begin position="98"/>
        <end position="393"/>
    </location>
</feature>
<feature type="compositionally biased region" description="Acidic residues" evidence="1">
    <location>
        <begin position="98"/>
        <end position="108"/>
    </location>
</feature>
<feature type="compositionally biased region" description="Basic residues" evidence="1">
    <location>
        <begin position="247"/>
        <end position="261"/>
    </location>
</feature>
<organism evidence="2 3">
    <name type="scientific">Brassicogethes aeneus</name>
    <name type="common">Rape pollen beetle</name>
    <name type="synonym">Meligethes aeneus</name>
    <dbReference type="NCBI Taxonomy" id="1431903"/>
    <lineage>
        <taxon>Eukaryota</taxon>
        <taxon>Metazoa</taxon>
        <taxon>Ecdysozoa</taxon>
        <taxon>Arthropoda</taxon>
        <taxon>Hexapoda</taxon>
        <taxon>Insecta</taxon>
        <taxon>Pterygota</taxon>
        <taxon>Neoptera</taxon>
        <taxon>Endopterygota</taxon>
        <taxon>Coleoptera</taxon>
        <taxon>Polyphaga</taxon>
        <taxon>Cucujiformia</taxon>
        <taxon>Nitidulidae</taxon>
        <taxon>Meligethinae</taxon>
        <taxon>Brassicogethes</taxon>
    </lineage>
</organism>
<protein>
    <submittedName>
        <fullName evidence="2">Uncharacterized protein</fullName>
    </submittedName>
</protein>
<reference evidence="2" key="1">
    <citation type="submission" date="2021-12" db="EMBL/GenBank/DDBJ databases">
        <authorList>
            <person name="King R."/>
        </authorList>
    </citation>
    <scope>NUCLEOTIDE SEQUENCE</scope>
</reference>
<sequence length="796" mass="90423">MESEKAEPTSDSTEKTSEENQGGDVISSKENETPAKTDDEVKSCNKNDVTSDKKKEVKAKTLNNSGKLNTSGEQEVVDVPDAFFDDFLDNDFMEGLDIVDDVDDEDNETEKAEKKAPKKEPKSKPKPKSQPSQRDPLKTKRDMENYQIKYNKDKQMKLISQRLDSGLVPPGMEMDIEAVEQEMPSDDLREKIKQLKSKGVTEEGEESKNKQHKSKSSKTKKRISPGSYSKKGETKSSPLKLSPGPIQRKKSPLVNRKRSPLKKSPIDKRNSPTTKKSVERRTSPLKISPKMASRERSRTINRRSRSLESPDRRRRSIHSRSPLNKRQRSPEKPFYKAKFPKLGRPSPPPRHFRRSRSRSPDRRRRNFRDFRDLSPVRRRSRSRSRSRPRDPKKYKYVEKSFLEEIAEKLNGIPSQFNNRMQMNNVRYPVPAAAPSNVVYPPIQQNYDQQFFLGNTNLNPPQNVMGQVPMSTAYPMQHNMMQQYPPQQQQMAQHFPTIPLNPSSIPPITKPNVPTVQKPAPTPNIISVPSASTQNRDLAKLYEQKKISLSDYLCISSRPEVQTSNPEQLKEKIKVISRCQDAVKFLDVEKKYSGKLAAKSSLIAEVPTAKYKSPLLRNHKNSIPFTTPPKKIPPGQEFSAYLERLLAASGFKTTAEEEVAPSKEADEESPSANAVKRMRDGQLSKMIQTEPAPCKKCELHKRKTFATVGVQCGESQTGDAETQVTEDDLLPKKRSLAGLTPAQLLGKKKEEPRNNFRYSPSREDARAPPPRTFQPYNPMMQQGNPYGAYGPYGYGRF</sequence>